<evidence type="ECO:0000256" key="1">
    <source>
        <dbReference type="SAM" id="MobiDB-lite"/>
    </source>
</evidence>
<evidence type="ECO:0000313" key="2">
    <source>
        <dbReference type="EMBL" id="MEM4988042.1"/>
    </source>
</evidence>
<feature type="region of interest" description="Disordered" evidence="1">
    <location>
        <begin position="91"/>
        <end position="113"/>
    </location>
</feature>
<dbReference type="EMBL" id="JBANDC010000007">
    <property type="protein sequence ID" value="MEM4988042.1"/>
    <property type="molecule type" value="Genomic_DNA"/>
</dbReference>
<gene>
    <name evidence="2" type="ORF">V8G57_11655</name>
</gene>
<dbReference type="Proteomes" id="UP001495910">
    <property type="component" value="Unassembled WGS sequence"/>
</dbReference>
<organism evidence="2 3">
    <name type="scientific">Collimonas rhizosphaerae</name>
    <dbReference type="NCBI Taxonomy" id="3126357"/>
    <lineage>
        <taxon>Bacteria</taxon>
        <taxon>Pseudomonadati</taxon>
        <taxon>Pseudomonadota</taxon>
        <taxon>Betaproteobacteria</taxon>
        <taxon>Burkholderiales</taxon>
        <taxon>Oxalobacteraceae</taxon>
        <taxon>Collimonas</taxon>
    </lineage>
</organism>
<evidence type="ECO:0000313" key="3">
    <source>
        <dbReference type="Proteomes" id="UP001495910"/>
    </source>
</evidence>
<keyword evidence="3" id="KW-1185">Reference proteome</keyword>
<protein>
    <submittedName>
        <fullName evidence="2">Uncharacterized protein</fullName>
    </submittedName>
</protein>
<dbReference type="RefSeq" id="WP_342829532.1">
    <property type="nucleotide sequence ID" value="NZ_JBANDC010000007.1"/>
</dbReference>
<accession>A0ABU9PVR7</accession>
<sequence>MNTPPERITVHIERLVLDGMPIGKAQAPALQAAIEAELAHLLAVHGIADEFRSGAALGSIRTGTMTLSGENKPGGLGRKIARAVHAGIGNVQASAGHEESHEAVAATVPRGAR</sequence>
<reference evidence="2 3" key="1">
    <citation type="submission" date="2024-02" db="EMBL/GenBank/DDBJ databases">
        <title>Draft genome sequence of Collimonas sp. strain H4R21, an effective mineral-weathering bacterial strain isolated from the beech rhizosphere.</title>
        <authorList>
            <person name="Morin E."/>
            <person name="Uroz S."/>
            <person name="Leveau J.H.J."/>
            <person name="Kumar R."/>
            <person name="Rey M.W."/>
            <person name="Pham J."/>
        </authorList>
    </citation>
    <scope>NUCLEOTIDE SEQUENCE [LARGE SCALE GENOMIC DNA]</scope>
    <source>
        <strain evidence="2 3">H4R21</strain>
    </source>
</reference>
<name>A0ABU9PVR7_9BURK</name>
<comment type="caution">
    <text evidence="2">The sequence shown here is derived from an EMBL/GenBank/DDBJ whole genome shotgun (WGS) entry which is preliminary data.</text>
</comment>
<proteinExistence type="predicted"/>